<organism evidence="1 2">
    <name type="scientific">Euroglyphus maynei</name>
    <name type="common">Mayne's house dust mite</name>
    <dbReference type="NCBI Taxonomy" id="6958"/>
    <lineage>
        <taxon>Eukaryota</taxon>
        <taxon>Metazoa</taxon>
        <taxon>Ecdysozoa</taxon>
        <taxon>Arthropoda</taxon>
        <taxon>Chelicerata</taxon>
        <taxon>Arachnida</taxon>
        <taxon>Acari</taxon>
        <taxon>Acariformes</taxon>
        <taxon>Sarcoptiformes</taxon>
        <taxon>Astigmata</taxon>
        <taxon>Psoroptidia</taxon>
        <taxon>Analgoidea</taxon>
        <taxon>Pyroglyphidae</taxon>
        <taxon>Pyroglyphinae</taxon>
        <taxon>Euroglyphus</taxon>
    </lineage>
</organism>
<dbReference type="OrthoDB" id="6491705at2759"/>
<gene>
    <name evidence="1" type="ORF">BLA29_003464</name>
</gene>
<evidence type="ECO:0000313" key="1">
    <source>
        <dbReference type="EMBL" id="OTF79447.1"/>
    </source>
</evidence>
<protein>
    <submittedName>
        <fullName evidence="1">Uncharacterized protein</fullName>
    </submittedName>
</protein>
<dbReference type="Proteomes" id="UP000194236">
    <property type="component" value="Unassembled WGS sequence"/>
</dbReference>
<dbReference type="EMBL" id="MUJZ01023056">
    <property type="protein sequence ID" value="OTF79447.1"/>
    <property type="molecule type" value="Genomic_DNA"/>
</dbReference>
<name>A0A1Y3BH21_EURMA</name>
<accession>A0A1Y3BH21</accession>
<sequence>MQGEYYDDGHRYEHESKINYRPEEGSIKWDGKLSNEIGRKIASIGSFISTDADKTSYLRVDSEDKKQVPRIKIELNRRMKRAAIDFDMDHYQHQTLLHDDQSVVKVNTITTKDQQNIFNFNTEINRNPSAKSQVHVKVGPKYETSLHVYPTKRSGALSLLTPALRHQTEFDLNNENEGPANLLQSTTHYHDELLADLDARMEGLRGENVIKANLPGMMRLDTTMDLPGKRFSFDAQADSRYGGRHAMGSIYANHARRNSAGVEDRQYHFDLAWDVDRDPRSRVLVDVNAQRQLDQSVQVVVRADYAHNKLIFETELMPRSIFAHSARMSLSYVPYGNIDSFQLVYTHTNRLPQVECKFDFLFRGQLKYSARVTSQVTDKRFVIGFQTTSPQNLEAQMNLNLMGVAKGPGQYYLKFSLQRAVEDQYEVEATLEQDGDYRVYYGKVELRLPKMESQSLEYRVDYPGRYLSVQTVNPKTGGRFELEAQAHPDRNLKFSLKSDVAYLPVIDGKISYSASEPEFYAKLDFNQERLFETQYKTT</sequence>
<comment type="caution">
    <text evidence="1">The sequence shown here is derived from an EMBL/GenBank/DDBJ whole genome shotgun (WGS) entry which is preliminary data.</text>
</comment>
<keyword evidence="2" id="KW-1185">Reference proteome</keyword>
<dbReference type="AlphaFoldDB" id="A0A1Y3BH21"/>
<proteinExistence type="predicted"/>
<evidence type="ECO:0000313" key="2">
    <source>
        <dbReference type="Proteomes" id="UP000194236"/>
    </source>
</evidence>
<feature type="non-terminal residue" evidence="1">
    <location>
        <position position="538"/>
    </location>
</feature>
<reference evidence="1 2" key="1">
    <citation type="submission" date="2017-03" db="EMBL/GenBank/DDBJ databases">
        <title>Genome Survey of Euroglyphus maynei.</title>
        <authorList>
            <person name="Arlian L.G."/>
            <person name="Morgan M.S."/>
            <person name="Rider S.D."/>
        </authorList>
    </citation>
    <scope>NUCLEOTIDE SEQUENCE [LARGE SCALE GENOMIC DNA]</scope>
    <source>
        <strain evidence="1">Arlian Lab</strain>
        <tissue evidence="1">Whole body</tissue>
    </source>
</reference>